<dbReference type="RefSeq" id="WP_079638695.1">
    <property type="nucleotide sequence ID" value="NZ_FUYP01000011.1"/>
</dbReference>
<dbReference type="AlphaFoldDB" id="A0A1T5CT50"/>
<accession>A0A1T5CT50</accession>
<name>A0A1T5CT50_9SPHN</name>
<proteinExistence type="predicted"/>
<sequence length="79" mass="9086">MRDSPWIIVGLLCWPLALLLHLSNDDDHDKAEVVAEPLYQFEVIDRGDVYVVDYGLTLEDCQKLKGGYCRAVRYGYPVR</sequence>
<organism evidence="1 2">
    <name type="scientific">Sphingopyxis flava</name>
    <dbReference type="NCBI Taxonomy" id="1507287"/>
    <lineage>
        <taxon>Bacteria</taxon>
        <taxon>Pseudomonadati</taxon>
        <taxon>Pseudomonadota</taxon>
        <taxon>Alphaproteobacteria</taxon>
        <taxon>Sphingomonadales</taxon>
        <taxon>Sphingomonadaceae</taxon>
        <taxon>Sphingopyxis</taxon>
    </lineage>
</organism>
<evidence type="ECO:0000313" key="1">
    <source>
        <dbReference type="EMBL" id="SKB62594.1"/>
    </source>
</evidence>
<gene>
    <name evidence="1" type="ORF">SAMN06295937_101190</name>
</gene>
<evidence type="ECO:0000313" key="2">
    <source>
        <dbReference type="Proteomes" id="UP000190044"/>
    </source>
</evidence>
<dbReference type="Proteomes" id="UP000190044">
    <property type="component" value="Unassembled WGS sequence"/>
</dbReference>
<protein>
    <submittedName>
        <fullName evidence="1">Uncharacterized protein</fullName>
    </submittedName>
</protein>
<dbReference type="EMBL" id="FUYP01000011">
    <property type="protein sequence ID" value="SKB62594.1"/>
    <property type="molecule type" value="Genomic_DNA"/>
</dbReference>
<reference evidence="2" key="1">
    <citation type="submission" date="2017-02" db="EMBL/GenBank/DDBJ databases">
        <authorList>
            <person name="Varghese N."/>
            <person name="Submissions S."/>
        </authorList>
    </citation>
    <scope>NUCLEOTIDE SEQUENCE [LARGE SCALE GENOMIC DNA]</scope>
    <source>
        <strain evidence="2">R11H</strain>
    </source>
</reference>
<keyword evidence="2" id="KW-1185">Reference proteome</keyword>